<feature type="domain" description="Lactate/malate dehydrogenase C-terminal" evidence="11">
    <location>
        <begin position="157"/>
        <end position="325"/>
    </location>
</feature>
<dbReference type="Gene3D" id="3.40.50.720">
    <property type="entry name" value="NAD(P)-binding Rossmann-like Domain"/>
    <property type="match status" value="1"/>
</dbReference>
<dbReference type="AlphaFoldDB" id="A0A8J3AC06"/>
<feature type="binding site" evidence="6 9">
    <location>
        <position position="105"/>
    </location>
    <ligand>
        <name>NAD(+)</name>
        <dbReference type="ChEBI" id="CHEBI:57540"/>
    </ligand>
</feature>
<feature type="binding site" evidence="6 8">
    <location>
        <position position="98"/>
    </location>
    <ligand>
        <name>substrate</name>
    </ligand>
</feature>
<comment type="similarity">
    <text evidence="1 6">Belongs to the LDH/MDH superfamily. MDH type 2 family.</text>
</comment>
<feature type="binding site" evidence="6 8">
    <location>
        <position position="131"/>
    </location>
    <ligand>
        <name>substrate</name>
    </ligand>
</feature>
<dbReference type="InterPro" id="IPR001557">
    <property type="entry name" value="L-lactate/malate_DH"/>
</dbReference>
<dbReference type="CDD" id="cd01338">
    <property type="entry name" value="MDH_chloroplast-like"/>
    <property type="match status" value="1"/>
</dbReference>
<dbReference type="Pfam" id="PF00056">
    <property type="entry name" value="Ldh_1_N"/>
    <property type="match status" value="1"/>
</dbReference>
<evidence type="ECO:0000313" key="12">
    <source>
        <dbReference type="EMBL" id="GGI03813.1"/>
    </source>
</evidence>
<dbReference type="EC" id="1.1.1.37" evidence="2 6"/>
<feature type="domain" description="Lactate/malate dehydrogenase N-terminal" evidence="10">
    <location>
        <begin position="5"/>
        <end position="146"/>
    </location>
</feature>
<evidence type="ECO:0000256" key="3">
    <source>
        <dbReference type="ARBA" id="ARBA00020382"/>
    </source>
</evidence>
<dbReference type="GO" id="GO:0006108">
    <property type="term" value="P:malate metabolic process"/>
    <property type="evidence" value="ECO:0007669"/>
    <property type="project" value="InterPro"/>
</dbReference>
<dbReference type="PANTHER" id="PTHR23382">
    <property type="entry name" value="MALATE DEHYDROGENASE"/>
    <property type="match status" value="1"/>
</dbReference>
<dbReference type="PIRSF" id="PIRSF000102">
    <property type="entry name" value="Lac_mal_DH"/>
    <property type="match status" value="1"/>
</dbReference>
<keyword evidence="4 6" id="KW-0560">Oxidoreductase</keyword>
<evidence type="ECO:0000256" key="8">
    <source>
        <dbReference type="PIRSR" id="PIRSR000102-2"/>
    </source>
</evidence>
<dbReference type="GO" id="GO:0006099">
    <property type="term" value="P:tricarboxylic acid cycle"/>
    <property type="evidence" value="ECO:0007669"/>
    <property type="project" value="UniProtKB-UniRule"/>
</dbReference>
<feature type="binding site" evidence="6 8">
    <location>
        <position position="92"/>
    </location>
    <ligand>
        <name>substrate</name>
    </ligand>
</feature>
<dbReference type="InterPro" id="IPR010945">
    <property type="entry name" value="Malate_DH_type2"/>
</dbReference>
<feature type="binding site" evidence="6">
    <location>
        <position position="112"/>
    </location>
    <ligand>
        <name>NAD(+)</name>
        <dbReference type="ChEBI" id="CHEBI:57540"/>
    </ligand>
</feature>
<evidence type="ECO:0000256" key="2">
    <source>
        <dbReference type="ARBA" id="ARBA00012995"/>
    </source>
</evidence>
<dbReference type="NCBIfam" id="NF003916">
    <property type="entry name" value="PRK05442.1"/>
    <property type="match status" value="1"/>
</dbReference>
<proteinExistence type="inferred from homology"/>
<dbReference type="FunFam" id="3.90.110.10:FF:000002">
    <property type="entry name" value="Malate dehydrogenase"/>
    <property type="match status" value="1"/>
</dbReference>
<feature type="binding site" evidence="6 8">
    <location>
        <position position="162"/>
    </location>
    <ligand>
        <name>substrate</name>
    </ligand>
</feature>
<sequence>MSSPVRVAVTGAAGQIGYALLFRIASGQMFGPDTPVELRLLEVPPALGALEGVAMELDDAAFPLLAGIELSDQAETAFAGVNVACLVGAKPRGPGMERADLLKDNGKIFTGQGAALASAGASDLKVAVVGNPANTNALIAAANAEGLPAERFTAMVRLDENRAKSQLAKKAGVPVAEVTNLAVWGNHSPTMVPDFDNARIGGRPATEVITDREWLEGEFLTTVQQRGKAIIDARGASSAASAASALVDHVANWCGGKPTADGDWVSMAIPSDGSYGVPEGLISGFPVTTDGNGTYEIVQGLELSDFAQQKLQASVDELQQERDAVADML</sequence>
<reference evidence="12" key="2">
    <citation type="submission" date="2020-09" db="EMBL/GenBank/DDBJ databases">
        <authorList>
            <person name="Sun Q."/>
            <person name="Zhou Y."/>
        </authorList>
    </citation>
    <scope>NUCLEOTIDE SEQUENCE</scope>
    <source>
        <strain evidence="12">CGMCC 1.14988</strain>
    </source>
</reference>
<dbReference type="OrthoDB" id="9802969at2"/>
<dbReference type="SUPFAM" id="SSF56327">
    <property type="entry name" value="LDH C-terminal domain-like"/>
    <property type="match status" value="1"/>
</dbReference>
<keyword evidence="6" id="KW-0816">Tricarboxylic acid cycle</keyword>
<protein>
    <recommendedName>
        <fullName evidence="3 6">Malate dehydrogenase</fullName>
        <ecNumber evidence="2 6">1.1.1.37</ecNumber>
    </recommendedName>
</protein>
<dbReference type="Pfam" id="PF02866">
    <property type="entry name" value="Ldh_1_C"/>
    <property type="match status" value="1"/>
</dbReference>
<evidence type="ECO:0000256" key="4">
    <source>
        <dbReference type="ARBA" id="ARBA00023002"/>
    </source>
</evidence>
<feature type="binding site" evidence="6 9">
    <location>
        <begin position="129"/>
        <end position="131"/>
    </location>
    <ligand>
        <name>NAD(+)</name>
        <dbReference type="ChEBI" id="CHEBI:57540"/>
    </ligand>
</feature>
<evidence type="ECO:0000259" key="10">
    <source>
        <dbReference type="Pfam" id="PF00056"/>
    </source>
</evidence>
<evidence type="ECO:0000259" key="11">
    <source>
        <dbReference type="Pfam" id="PF02866"/>
    </source>
</evidence>
<reference evidence="12" key="1">
    <citation type="journal article" date="2014" name="Int. J. Syst. Evol. Microbiol.">
        <title>Complete genome sequence of Corynebacterium casei LMG S-19264T (=DSM 44701T), isolated from a smear-ripened cheese.</title>
        <authorList>
            <consortium name="US DOE Joint Genome Institute (JGI-PGF)"/>
            <person name="Walter F."/>
            <person name="Albersmeier A."/>
            <person name="Kalinowski J."/>
            <person name="Ruckert C."/>
        </authorList>
    </citation>
    <scope>NUCLEOTIDE SEQUENCE</scope>
    <source>
        <strain evidence="12">CGMCC 1.14988</strain>
    </source>
</reference>
<dbReference type="NCBIfam" id="TIGR01759">
    <property type="entry name" value="MalateDH-SF1"/>
    <property type="match status" value="1"/>
</dbReference>
<dbReference type="SUPFAM" id="SSF51735">
    <property type="entry name" value="NAD(P)-binding Rossmann-fold domains"/>
    <property type="match status" value="1"/>
</dbReference>
<evidence type="ECO:0000256" key="6">
    <source>
        <dbReference type="HAMAP-Rule" id="MF_01517"/>
    </source>
</evidence>
<feature type="active site" description="Proton acceptor" evidence="6 7">
    <location>
        <position position="187"/>
    </location>
</feature>
<dbReference type="FunFam" id="3.40.50.720:FF:000010">
    <property type="entry name" value="Malate dehydrogenase"/>
    <property type="match status" value="1"/>
</dbReference>
<dbReference type="HAMAP" id="MF_01517">
    <property type="entry name" value="Malate_dehydrog_2"/>
    <property type="match status" value="1"/>
</dbReference>
<evidence type="ECO:0000256" key="5">
    <source>
        <dbReference type="ARBA" id="ARBA00023027"/>
    </source>
</evidence>
<evidence type="ECO:0000256" key="7">
    <source>
        <dbReference type="PIRSR" id="PIRSR000102-1"/>
    </source>
</evidence>
<dbReference type="GO" id="GO:0030060">
    <property type="term" value="F:L-malate dehydrogenase (NAD+) activity"/>
    <property type="evidence" value="ECO:0007669"/>
    <property type="project" value="UniProtKB-UniRule"/>
</dbReference>
<evidence type="ECO:0000256" key="9">
    <source>
        <dbReference type="PIRSR" id="PIRSR000102-3"/>
    </source>
</evidence>
<evidence type="ECO:0000256" key="1">
    <source>
        <dbReference type="ARBA" id="ARBA00009613"/>
    </source>
</evidence>
<gene>
    <name evidence="6 12" type="primary">mdh</name>
    <name evidence="12" type="ORF">GCM10011354_05920</name>
</gene>
<comment type="caution">
    <text evidence="12">The sequence shown here is derived from an EMBL/GenBank/DDBJ whole genome shotgun (WGS) entry which is preliminary data.</text>
</comment>
<dbReference type="InterPro" id="IPR001236">
    <property type="entry name" value="Lactate/malate_DH_N"/>
</dbReference>
<name>A0A8J3AC06_9ACTN</name>
<dbReference type="EMBL" id="BMHA01000002">
    <property type="protein sequence ID" value="GGI03813.1"/>
    <property type="molecule type" value="Genomic_DNA"/>
</dbReference>
<accession>A0A8J3AC06</accession>
<organism evidence="12 13">
    <name type="scientific">Egicoccus halophilus</name>
    <dbReference type="NCBI Taxonomy" id="1670830"/>
    <lineage>
        <taxon>Bacteria</taxon>
        <taxon>Bacillati</taxon>
        <taxon>Actinomycetota</taxon>
        <taxon>Nitriliruptoria</taxon>
        <taxon>Egicoccales</taxon>
        <taxon>Egicoccaceae</taxon>
        <taxon>Egicoccus</taxon>
    </lineage>
</organism>
<evidence type="ECO:0000313" key="13">
    <source>
        <dbReference type="Proteomes" id="UP000650511"/>
    </source>
</evidence>
<dbReference type="InterPro" id="IPR036291">
    <property type="entry name" value="NAD(P)-bd_dom_sf"/>
</dbReference>
<feature type="binding site" evidence="6 9">
    <location>
        <begin position="11"/>
        <end position="17"/>
    </location>
    <ligand>
        <name>NAD(+)</name>
        <dbReference type="ChEBI" id="CHEBI:57540"/>
    </ligand>
</feature>
<comment type="catalytic activity">
    <reaction evidence="6">
        <text>(S)-malate + NAD(+) = oxaloacetate + NADH + H(+)</text>
        <dbReference type="Rhea" id="RHEA:21432"/>
        <dbReference type="ChEBI" id="CHEBI:15378"/>
        <dbReference type="ChEBI" id="CHEBI:15589"/>
        <dbReference type="ChEBI" id="CHEBI:16452"/>
        <dbReference type="ChEBI" id="CHEBI:57540"/>
        <dbReference type="ChEBI" id="CHEBI:57945"/>
        <dbReference type="EC" id="1.1.1.37"/>
    </reaction>
</comment>
<keyword evidence="13" id="KW-1185">Reference proteome</keyword>
<dbReference type="Proteomes" id="UP000650511">
    <property type="component" value="Unassembled WGS sequence"/>
</dbReference>
<dbReference type="RefSeq" id="WP_130650911.1">
    <property type="nucleotide sequence ID" value="NZ_BMHA01000002.1"/>
</dbReference>
<dbReference type="InterPro" id="IPR022383">
    <property type="entry name" value="Lactate/malate_DH_C"/>
</dbReference>
<keyword evidence="5 6" id="KW-0520">NAD</keyword>
<dbReference type="Gene3D" id="3.90.110.10">
    <property type="entry name" value="Lactate dehydrogenase/glycoside hydrolase, family 4, C-terminal"/>
    <property type="match status" value="1"/>
</dbReference>
<dbReference type="InterPro" id="IPR015955">
    <property type="entry name" value="Lactate_DH/Glyco_Ohase_4_C"/>
</dbReference>
<comment type="function">
    <text evidence="6">Catalyzes the reversible oxidation of malate to oxaloacetate.</text>
</comment>